<sequence length="103" mass="11640">MQEFIANPSSLAFLCGKYCFLTCLLTHWVQELLEGLNDAEILPRKYDAALLATQVLRSYVSLSMEIVIVSTDNMLFKSKIKSRVHHVHIKCVSFMTKGLGLGY</sequence>
<gene>
    <name evidence="1" type="ORF">DM860_005562</name>
</gene>
<organism evidence="1 2">
    <name type="scientific">Cuscuta australis</name>
    <dbReference type="NCBI Taxonomy" id="267555"/>
    <lineage>
        <taxon>Eukaryota</taxon>
        <taxon>Viridiplantae</taxon>
        <taxon>Streptophyta</taxon>
        <taxon>Embryophyta</taxon>
        <taxon>Tracheophyta</taxon>
        <taxon>Spermatophyta</taxon>
        <taxon>Magnoliopsida</taxon>
        <taxon>eudicotyledons</taxon>
        <taxon>Gunneridae</taxon>
        <taxon>Pentapetalae</taxon>
        <taxon>asterids</taxon>
        <taxon>lamiids</taxon>
        <taxon>Solanales</taxon>
        <taxon>Convolvulaceae</taxon>
        <taxon>Cuscuteae</taxon>
        <taxon>Cuscuta</taxon>
        <taxon>Cuscuta subgen. Grammica</taxon>
        <taxon>Cuscuta sect. Cleistogrammica</taxon>
    </lineage>
</organism>
<proteinExistence type="predicted"/>
<dbReference type="Proteomes" id="UP000249390">
    <property type="component" value="Unassembled WGS sequence"/>
</dbReference>
<keyword evidence="2" id="KW-1185">Reference proteome</keyword>
<dbReference type="AlphaFoldDB" id="A0A328DUC7"/>
<reference evidence="1 2" key="1">
    <citation type="submission" date="2018-06" db="EMBL/GenBank/DDBJ databases">
        <title>The Genome of Cuscuta australis (Dodder) Provides Insight into the Evolution of Plant Parasitism.</title>
        <authorList>
            <person name="Liu H."/>
        </authorList>
    </citation>
    <scope>NUCLEOTIDE SEQUENCE [LARGE SCALE GENOMIC DNA]</scope>
    <source>
        <strain evidence="2">cv. Yunnan</strain>
        <tissue evidence="1">Vines</tissue>
    </source>
</reference>
<accession>A0A328DUC7</accession>
<protein>
    <submittedName>
        <fullName evidence="1">Uncharacterized protein</fullName>
    </submittedName>
</protein>
<evidence type="ECO:0000313" key="1">
    <source>
        <dbReference type="EMBL" id="RAL48138.1"/>
    </source>
</evidence>
<evidence type="ECO:0000313" key="2">
    <source>
        <dbReference type="Proteomes" id="UP000249390"/>
    </source>
</evidence>
<comment type="caution">
    <text evidence="1">The sequence shown here is derived from an EMBL/GenBank/DDBJ whole genome shotgun (WGS) entry which is preliminary data.</text>
</comment>
<dbReference type="EMBL" id="NQVE01000098">
    <property type="protein sequence ID" value="RAL48138.1"/>
    <property type="molecule type" value="Genomic_DNA"/>
</dbReference>
<name>A0A328DUC7_9ASTE</name>